<evidence type="ECO:0000313" key="1">
    <source>
        <dbReference type="EMBL" id="KAI8006441.1"/>
    </source>
</evidence>
<dbReference type="Proteomes" id="UP001060215">
    <property type="component" value="Chromosome 7"/>
</dbReference>
<gene>
    <name evidence="1" type="ORF">LOK49_LG07G00152</name>
</gene>
<accession>A0ACC0H220</accession>
<evidence type="ECO:0000313" key="2">
    <source>
        <dbReference type="Proteomes" id="UP001060215"/>
    </source>
</evidence>
<organism evidence="1 2">
    <name type="scientific">Camellia lanceoleosa</name>
    <dbReference type="NCBI Taxonomy" id="1840588"/>
    <lineage>
        <taxon>Eukaryota</taxon>
        <taxon>Viridiplantae</taxon>
        <taxon>Streptophyta</taxon>
        <taxon>Embryophyta</taxon>
        <taxon>Tracheophyta</taxon>
        <taxon>Spermatophyta</taxon>
        <taxon>Magnoliopsida</taxon>
        <taxon>eudicotyledons</taxon>
        <taxon>Gunneridae</taxon>
        <taxon>Pentapetalae</taxon>
        <taxon>asterids</taxon>
        <taxon>Ericales</taxon>
        <taxon>Theaceae</taxon>
        <taxon>Camellia</taxon>
    </lineage>
</organism>
<name>A0ACC0H220_9ERIC</name>
<proteinExistence type="predicted"/>
<dbReference type="EMBL" id="CM045764">
    <property type="protein sequence ID" value="KAI8006441.1"/>
    <property type="molecule type" value="Genomic_DNA"/>
</dbReference>
<comment type="caution">
    <text evidence="1">The sequence shown here is derived from an EMBL/GenBank/DDBJ whole genome shotgun (WGS) entry which is preliminary data.</text>
</comment>
<protein>
    <submittedName>
        <fullName evidence="1">MAG2-interacting protein 2</fullName>
    </submittedName>
</protein>
<sequence>MEEGVREVLYQTRSHASRPFSPNYPPQHQQLNDGVKGSLLSLLSTRGVSQLKEKWSGFRRLKKLKKWISLFVSPSGERVAVAVGNQITILKKDDDYQEPCGLFTSSSLGSFTFGIWSEFHDVLGVVDDTDILYFIKANGEEITRITKKHLKVSLPITGLIVHDSSDMNKSCLCSFDVLTSDGSLHEVEISQDPGASVFSARTSNNNSTLKEFPENVFCLNYQPETSLLAIVGAAVSAPVTSNGNTGTYSLSLWHRTKNLGLEPGFSMQFEGLYSKPKGYVGRLTYPKVIISPQGKFVATLDLRGYLVIFKLDNERSSLSNLSCGETFDSQVASNMSTRGRESLNDVVDFTWWSDYILVLVKRSGIATMIDILSGIKLLEKDPLYSMPILERVQQFPGNLFLLESTSSEESHDSSNKKAATDLQHVDLVTEDEYNQFDFAKLCWSLISFSKRSVSEMYDILISDQEYQAALEFANRHRLDKDEVLKSQWLCSARGINEIKMFLSVIKDQAFVLSECVDGVGPTEDAVRTSIAHGLHLTNQYRFSETVVDENSQIWEFRLARLKLLQFRDKLETFLGINMGRFSVQEYSKFRIMPINEAAVTLAESGKIGALNLLFKRHPYSLMPFMLEILAAIPETVPVQSYGQLLPGAAPPSSVALREKDWVECQEIVTFISRLPENHKISIQLRTEPIMKQCVGFSWPSTDELSMWYRNRARDMDSFSGQLGNCLSLVDFACRKGIYELQQFHEDISYLHQLIYSDDSDDEVNFTVGLVAWEQFSDYEKFKMMLKGVKEENMVKRLREKAIPFMQNKFHIMTSVSGDAVMDGHSTAADEKADSFLVKWLKEIASENKLDMCLKVIEDGCRDFQSNSFFRTKVEAADCSLQCIYLCTVTDRWTTMASILSKLPEMRDSEVYDEGLKKRLKLAEGHIEAGRLLSFYQVPKPINFFLEAHSDGKGVKQILRLILSKFIRRQPGRSDNDWANMWRDLQSLQEKAFPFVDPEYMLMEFCRGLLKAGKFSLARNYLRGTASVALATDKAENLVIQAAREYFFSASSLACSEIWKAKECLNLFPSSRSVRAEADIIDALTVKLPNLGVTLLPVQFRQIKDPMEIIKLAITSQAGAYLNVDELIEIAKLLGLSSQDDMATVEEAIAREAAVAGDLQLAFDLCLVLAKKGHGSIWDLCVAMARGPDLENMDISSRKQLLGFALSYCDDESIGELLHAWKDLDLQGKCETLMMLTGTDPPKFSVHGSSFISFPQQHSQDMADLRDYSQQVHGISCEDQGVQIKNIINILSLVAEDKDRGSDWETLLGENSKFLSFAALQLPWLLELSRKAEYGKKLIVGSLSGKHHISVRTQAVVAILSWLVRNGFAPRDDLIACLAKSIMEPPVTEEEDIVGSSFLLNLIDAFHGVEIIEEQVRKREAYNEICSIMSVGMIYSLLHNSAVGCENPAQRRELLLRKFQEKHTSLTSDELDKIDRAQSSFWRDWKLKLEEQKRVADHSRVLEQIIPGVETTRFLSGDINYIESVVFSFIESVKLEKKHILKDVFKLASTYGLNCTKVLLQYLSSVLVSEVWTINDVTAEISEFKNEILDSAEEVIKTISMFVYPAVDGHDKQRLAYVYGLLSDCYLQLEGTKALPPTLHPDPAHITISLAQFYKVVEQECNRVSFIKTLNFKNIAGLGGLSFEFFGSEVYAHVDECCVEALATMVKTLISIYTDPVPECHISWQDVYRHHVHSLLKALETRAKMLRESECPKNLHGLISELEQIYDVCKKYIRVLNYPDVLDLVKQIFTVIIPLNKSFGDLSSDSTWQDCLVFLSTFWLRVIDDIQEFTSQESPKEKYNLQSLMCCLRAFVRLIVEGRVSPSQGWGTVIGDISHGLMGGFAVDILNFCRAMVFSGCGFGAIAEVYSEAMSQFQTDSTLISDNETYFERIQDLPHLYSTILETILQDLAAGSLDHQNLHCLLSSLSTMDSDLEDLKSVRHAVWERMVKFSDDLHLPSHVRVYALELMQFITGSGRNFKRFSAELQSNVLPWEGWDDLRSVTAKSETTADHKTPTQTDASNRLTNTLVALK</sequence>
<keyword evidence="2" id="KW-1185">Reference proteome</keyword>
<reference evidence="1 2" key="1">
    <citation type="journal article" date="2022" name="Plant J.">
        <title>Chromosome-level genome of Camellia lanceoleosa provides a valuable resource for understanding genome evolution and self-incompatibility.</title>
        <authorList>
            <person name="Gong W."/>
            <person name="Xiao S."/>
            <person name="Wang L."/>
            <person name="Liao Z."/>
            <person name="Chang Y."/>
            <person name="Mo W."/>
            <person name="Hu G."/>
            <person name="Li W."/>
            <person name="Zhao G."/>
            <person name="Zhu H."/>
            <person name="Hu X."/>
            <person name="Ji K."/>
            <person name="Xiang X."/>
            <person name="Song Q."/>
            <person name="Yuan D."/>
            <person name="Jin S."/>
            <person name="Zhang L."/>
        </authorList>
    </citation>
    <scope>NUCLEOTIDE SEQUENCE [LARGE SCALE GENOMIC DNA]</scope>
    <source>
        <strain evidence="1">SQ_2022a</strain>
    </source>
</reference>